<dbReference type="Proteomes" id="UP000646827">
    <property type="component" value="Unassembled WGS sequence"/>
</dbReference>
<name>A0A8H7VLT3_9FUNG</name>
<sequence length="75" mass="8235">MLSSSLNPVNKIIGIFKRLLLRGDTIARDDLSFTLAKTFLDPSAVAVNVLSKEDDVAILSMLLNSVADDKFTEEH</sequence>
<dbReference type="EMBL" id="JAEPRB010000117">
    <property type="protein sequence ID" value="KAG2221183.1"/>
    <property type="molecule type" value="Genomic_DNA"/>
</dbReference>
<accession>A0A8H7VLT3</accession>
<dbReference type="AlphaFoldDB" id="A0A8H7VLT3"/>
<proteinExistence type="predicted"/>
<evidence type="ECO:0000313" key="2">
    <source>
        <dbReference type="Proteomes" id="UP000646827"/>
    </source>
</evidence>
<reference evidence="1 2" key="1">
    <citation type="submission" date="2020-12" db="EMBL/GenBank/DDBJ databases">
        <title>Metabolic potential, ecology and presence of endohyphal bacteria is reflected in genomic diversity of Mucoromycotina.</title>
        <authorList>
            <person name="Muszewska A."/>
            <person name="Okrasinska A."/>
            <person name="Steczkiewicz K."/>
            <person name="Drgas O."/>
            <person name="Orlowska M."/>
            <person name="Perlinska-Lenart U."/>
            <person name="Aleksandrzak-Piekarczyk T."/>
            <person name="Szatraj K."/>
            <person name="Zielenkiewicz U."/>
            <person name="Pilsyk S."/>
            <person name="Malc E."/>
            <person name="Mieczkowski P."/>
            <person name="Kruszewska J.S."/>
            <person name="Biernat P."/>
            <person name="Pawlowska J."/>
        </authorList>
    </citation>
    <scope>NUCLEOTIDE SEQUENCE [LARGE SCALE GENOMIC DNA]</scope>
    <source>
        <strain evidence="1 2">CBS 142.35</strain>
    </source>
</reference>
<evidence type="ECO:0000313" key="1">
    <source>
        <dbReference type="EMBL" id="KAG2221183.1"/>
    </source>
</evidence>
<gene>
    <name evidence="1" type="ORF">INT45_007760</name>
</gene>
<keyword evidence="2" id="KW-1185">Reference proteome</keyword>
<comment type="caution">
    <text evidence="1">The sequence shown here is derived from an EMBL/GenBank/DDBJ whole genome shotgun (WGS) entry which is preliminary data.</text>
</comment>
<protein>
    <submittedName>
        <fullName evidence="1">Uncharacterized protein</fullName>
    </submittedName>
</protein>
<organism evidence="1 2">
    <name type="scientific">Circinella minor</name>
    <dbReference type="NCBI Taxonomy" id="1195481"/>
    <lineage>
        <taxon>Eukaryota</taxon>
        <taxon>Fungi</taxon>
        <taxon>Fungi incertae sedis</taxon>
        <taxon>Mucoromycota</taxon>
        <taxon>Mucoromycotina</taxon>
        <taxon>Mucoromycetes</taxon>
        <taxon>Mucorales</taxon>
        <taxon>Lichtheimiaceae</taxon>
        <taxon>Circinella</taxon>
    </lineage>
</organism>